<dbReference type="PANTHER" id="PTHR19857:SF8">
    <property type="entry name" value="ANGIO-ASSOCIATED MIGRATORY CELL PROTEIN"/>
    <property type="match status" value="1"/>
</dbReference>
<dbReference type="Gene3D" id="2.130.10.10">
    <property type="entry name" value="YVTN repeat-like/Quinoprotein amine dehydrogenase"/>
    <property type="match status" value="2"/>
</dbReference>
<dbReference type="InterPro" id="IPR036322">
    <property type="entry name" value="WD40_repeat_dom_sf"/>
</dbReference>
<dbReference type="InParanoid" id="A0A0C3MWH4"/>
<dbReference type="InterPro" id="IPR001680">
    <property type="entry name" value="WD40_rpt"/>
</dbReference>
<dbReference type="InterPro" id="IPR015943">
    <property type="entry name" value="WD40/YVTN_repeat-like_dom_sf"/>
</dbReference>
<dbReference type="Proteomes" id="UP000054217">
    <property type="component" value="Unassembled WGS sequence"/>
</dbReference>
<accession>A0A0C3MWH4</accession>
<evidence type="ECO:0000313" key="5">
    <source>
        <dbReference type="Proteomes" id="UP000054217"/>
    </source>
</evidence>
<evidence type="ECO:0000313" key="4">
    <source>
        <dbReference type="EMBL" id="KIN93284.1"/>
    </source>
</evidence>
<dbReference type="SMART" id="SM00320">
    <property type="entry name" value="WD40"/>
    <property type="match status" value="1"/>
</dbReference>
<gene>
    <name evidence="4" type="ORF">M404DRAFT_171515</name>
</gene>
<dbReference type="STRING" id="870435.A0A0C3MWH4"/>
<reference evidence="5" key="2">
    <citation type="submission" date="2015-01" db="EMBL/GenBank/DDBJ databases">
        <title>Evolutionary Origins and Diversification of the Mycorrhizal Mutualists.</title>
        <authorList>
            <consortium name="DOE Joint Genome Institute"/>
            <consortium name="Mycorrhizal Genomics Consortium"/>
            <person name="Kohler A."/>
            <person name="Kuo A."/>
            <person name="Nagy L.G."/>
            <person name="Floudas D."/>
            <person name="Copeland A."/>
            <person name="Barry K.W."/>
            <person name="Cichocki N."/>
            <person name="Veneault-Fourrey C."/>
            <person name="LaButti K."/>
            <person name="Lindquist E.A."/>
            <person name="Lipzen A."/>
            <person name="Lundell T."/>
            <person name="Morin E."/>
            <person name="Murat C."/>
            <person name="Riley R."/>
            <person name="Ohm R."/>
            <person name="Sun H."/>
            <person name="Tunlid A."/>
            <person name="Henrissat B."/>
            <person name="Grigoriev I.V."/>
            <person name="Hibbett D.S."/>
            <person name="Martin F."/>
        </authorList>
    </citation>
    <scope>NUCLEOTIDE SEQUENCE [LARGE SCALE GENOMIC DNA]</scope>
    <source>
        <strain evidence="5">Marx 270</strain>
    </source>
</reference>
<dbReference type="Pfam" id="PF00400">
    <property type="entry name" value="WD40"/>
    <property type="match status" value="1"/>
</dbReference>
<dbReference type="SUPFAM" id="SSF50978">
    <property type="entry name" value="WD40 repeat-like"/>
    <property type="match status" value="1"/>
</dbReference>
<organism evidence="4 5">
    <name type="scientific">Pisolithus tinctorius Marx 270</name>
    <dbReference type="NCBI Taxonomy" id="870435"/>
    <lineage>
        <taxon>Eukaryota</taxon>
        <taxon>Fungi</taxon>
        <taxon>Dikarya</taxon>
        <taxon>Basidiomycota</taxon>
        <taxon>Agaricomycotina</taxon>
        <taxon>Agaricomycetes</taxon>
        <taxon>Agaricomycetidae</taxon>
        <taxon>Boletales</taxon>
        <taxon>Sclerodermatineae</taxon>
        <taxon>Pisolithaceae</taxon>
        <taxon>Pisolithus</taxon>
    </lineage>
</organism>
<evidence type="ECO:0000256" key="3">
    <source>
        <dbReference type="PROSITE-ProRule" id="PRU00221"/>
    </source>
</evidence>
<evidence type="ECO:0000256" key="1">
    <source>
        <dbReference type="ARBA" id="ARBA00022574"/>
    </source>
</evidence>
<keyword evidence="2" id="KW-0677">Repeat</keyword>
<dbReference type="PROSITE" id="PS50082">
    <property type="entry name" value="WD_REPEATS_2"/>
    <property type="match status" value="1"/>
</dbReference>
<protein>
    <submittedName>
        <fullName evidence="4">Uncharacterized protein</fullName>
    </submittedName>
</protein>
<keyword evidence="5" id="KW-1185">Reference proteome</keyword>
<dbReference type="EMBL" id="KN832187">
    <property type="protein sequence ID" value="KIN93284.1"/>
    <property type="molecule type" value="Genomic_DNA"/>
</dbReference>
<reference evidence="4 5" key="1">
    <citation type="submission" date="2014-04" db="EMBL/GenBank/DDBJ databases">
        <authorList>
            <consortium name="DOE Joint Genome Institute"/>
            <person name="Kuo A."/>
            <person name="Kohler A."/>
            <person name="Costa M.D."/>
            <person name="Nagy L.G."/>
            <person name="Floudas D."/>
            <person name="Copeland A."/>
            <person name="Barry K.W."/>
            <person name="Cichocki N."/>
            <person name="Veneault-Fourrey C."/>
            <person name="LaButti K."/>
            <person name="Lindquist E.A."/>
            <person name="Lipzen A."/>
            <person name="Lundell T."/>
            <person name="Morin E."/>
            <person name="Murat C."/>
            <person name="Sun H."/>
            <person name="Tunlid A."/>
            <person name="Henrissat B."/>
            <person name="Grigoriev I.V."/>
            <person name="Hibbett D.S."/>
            <person name="Martin F."/>
            <person name="Nordberg H.P."/>
            <person name="Cantor M.N."/>
            <person name="Hua S.X."/>
        </authorList>
    </citation>
    <scope>NUCLEOTIDE SEQUENCE [LARGE SCALE GENOMIC DNA]</scope>
    <source>
        <strain evidence="4 5">Marx 270</strain>
    </source>
</reference>
<dbReference type="PANTHER" id="PTHR19857">
    <property type="entry name" value="MITOCHONDRIAL DIVISION PROTEIN 1-RELATED"/>
    <property type="match status" value="1"/>
</dbReference>
<sequence>MPLLYSQYQRLEGEHKDKITSLAFSTNGSYLAVASLNGKLSVWSTTTGKKLYAVESGPSNIAMLSIVWMTPSENQLLCGLANGVVISVHADNEVCQCDLVVTSMPSEVSLWNHRAHWVHLGHIHPPPSISANREADVIVTSLAWARTKYSAKTLLIAYLHHGILLWDATKSKMAHFLYIKTLVGSMSISRNGNVIVVSNLNDGFDIYHLDDSTLDGPVMQPCNGLRVPVTFIHNGYAFLGGSTSEQAHIWDTKDRTLLNTLQHDSIYCSLLLQVMWAQQMQI</sequence>
<dbReference type="AlphaFoldDB" id="A0A0C3MWH4"/>
<dbReference type="HOGENOM" id="CLU_049342_1_0_1"/>
<feature type="repeat" description="WD" evidence="3">
    <location>
        <begin position="12"/>
        <end position="53"/>
    </location>
</feature>
<dbReference type="OrthoDB" id="3238562at2759"/>
<dbReference type="InterPro" id="IPR051179">
    <property type="entry name" value="WD_repeat_multifunction"/>
</dbReference>
<evidence type="ECO:0000256" key="2">
    <source>
        <dbReference type="ARBA" id="ARBA00022737"/>
    </source>
</evidence>
<proteinExistence type="predicted"/>
<keyword evidence="1 3" id="KW-0853">WD repeat</keyword>
<dbReference type="PROSITE" id="PS50294">
    <property type="entry name" value="WD_REPEATS_REGION"/>
    <property type="match status" value="1"/>
</dbReference>
<name>A0A0C3MWH4_PISTI</name>